<name>A0A368ZGQ8_9FLAO</name>
<dbReference type="InterPro" id="IPR046357">
    <property type="entry name" value="PPIase_dom_sf"/>
</dbReference>
<dbReference type="Proteomes" id="UP000253436">
    <property type="component" value="Unassembled WGS sequence"/>
</dbReference>
<sequence>MSLKFKCLLVVCLALNFSFSQNNQETLLEVDGEAISAAEFIRVYKKNLDLVQDESQKNIDGYLKLFTEYQLKLKEAKRLKLDEEASYQREFKRYKKQLIKNYISDNEATDALVKEAYERSNIDLNASHILVLLKSNAKDTINAYNQVLALRKRALKEGFDNLKPLHNGKTIFVEDLGYFSAFKMVYDFESAAFNTPKGEISMPFRTQFGYHVVKVNDRRPSRGTLTAAHIMVSLKSKDSLIDPEERINTIYKKLQQGESFESLAKQFSDDKNSANKGGKLAPFKSGQLSSTEFEDAAFGLEHDGDITAPFKSAFGWHIVKRIDLQPVPSFEDSKSKLELQVKRDTRSKLIDEAMVEKLKSKYEITYNDEAKAYFIGLLNEDYYKRSWELPKDFKANTMLFKINKTVFTYGDFGTHLKTAERRYSGKNIDFSEIVDKEFHSFFKSTILQYREDNLEVENEEYAHILKEYRDGLLLFDLMEQEVWNKAAKDTTGLEEFYEKNKANYQWGDRVEVVIASSADQGHMKKIRKLMKKEKSQAAIKAKINTDEEQNVMFTIGTYPVTDPLLPSNFKAKEGVSKVYENHDAFHVIDVKSVLPAGQKSLEEAKGNVINDYQTEIELNWLNQLYERYNITVNEATLQAVKAQLEN</sequence>
<dbReference type="PROSITE" id="PS50198">
    <property type="entry name" value="PPIC_PPIASE_2"/>
    <property type="match status" value="2"/>
</dbReference>
<dbReference type="GO" id="GO:0003755">
    <property type="term" value="F:peptidyl-prolyl cis-trans isomerase activity"/>
    <property type="evidence" value="ECO:0007669"/>
    <property type="project" value="UniProtKB-KW"/>
</dbReference>
<feature type="domain" description="PpiC" evidence="3">
    <location>
        <begin position="121"/>
        <end position="217"/>
    </location>
</feature>
<keyword evidence="1" id="KW-0697">Rotamase</keyword>
<proteinExistence type="predicted"/>
<dbReference type="PANTHER" id="PTHR47245:SF2">
    <property type="entry name" value="PEPTIDYL-PROLYL CIS-TRANS ISOMERASE HP_0175-RELATED"/>
    <property type="match status" value="1"/>
</dbReference>
<dbReference type="Gene3D" id="3.10.50.40">
    <property type="match status" value="3"/>
</dbReference>
<dbReference type="Gene3D" id="1.10.4030.10">
    <property type="entry name" value="Porin chaperone SurA, peptide-binding domain"/>
    <property type="match status" value="1"/>
</dbReference>
<dbReference type="InterPro" id="IPR050245">
    <property type="entry name" value="PrsA_foldase"/>
</dbReference>
<evidence type="ECO:0000256" key="1">
    <source>
        <dbReference type="PROSITE-ProRule" id="PRU00278"/>
    </source>
</evidence>
<dbReference type="Pfam" id="PF00639">
    <property type="entry name" value="Rotamase"/>
    <property type="match status" value="2"/>
</dbReference>
<evidence type="ECO:0000256" key="2">
    <source>
        <dbReference type="SAM" id="SignalP"/>
    </source>
</evidence>
<dbReference type="OrthoDB" id="14196at2"/>
<evidence type="ECO:0000313" key="4">
    <source>
        <dbReference type="EMBL" id="RCW91214.1"/>
    </source>
</evidence>
<dbReference type="EMBL" id="QPJO01000003">
    <property type="protein sequence ID" value="RCW91214.1"/>
    <property type="molecule type" value="Genomic_DNA"/>
</dbReference>
<dbReference type="InterPro" id="IPR000297">
    <property type="entry name" value="PPIase_PpiC"/>
</dbReference>
<keyword evidence="5" id="KW-1185">Reference proteome</keyword>
<evidence type="ECO:0000259" key="3">
    <source>
        <dbReference type="PROSITE" id="PS50198"/>
    </source>
</evidence>
<feature type="chain" id="PRO_5017050738" evidence="2">
    <location>
        <begin position="24"/>
        <end position="646"/>
    </location>
</feature>
<feature type="signal peptide" evidence="2">
    <location>
        <begin position="1"/>
        <end position="23"/>
    </location>
</feature>
<organism evidence="4 5">
    <name type="scientific">Winogradskyella arenosi</name>
    <dbReference type="NCBI Taxonomy" id="533325"/>
    <lineage>
        <taxon>Bacteria</taxon>
        <taxon>Pseudomonadati</taxon>
        <taxon>Bacteroidota</taxon>
        <taxon>Flavobacteriia</taxon>
        <taxon>Flavobacteriales</taxon>
        <taxon>Flavobacteriaceae</taxon>
        <taxon>Winogradskyella</taxon>
    </lineage>
</organism>
<comment type="caution">
    <text evidence="4">The sequence shown here is derived from an EMBL/GenBank/DDBJ whole genome shotgun (WGS) entry which is preliminary data.</text>
</comment>
<accession>A0A368ZGQ8</accession>
<reference evidence="4 5" key="1">
    <citation type="submission" date="2018-07" db="EMBL/GenBank/DDBJ databases">
        <title>Genomic Encyclopedia of Type Strains, Phase III (KMG-III): the genomes of soil and plant-associated and newly described type strains.</title>
        <authorList>
            <person name="Whitman W."/>
        </authorList>
    </citation>
    <scope>NUCLEOTIDE SEQUENCE [LARGE SCALE GENOMIC DNA]</scope>
    <source>
        <strain evidence="4 5">CECT 7958</strain>
    </source>
</reference>
<feature type="domain" description="PpiC" evidence="3">
    <location>
        <begin position="222"/>
        <end position="323"/>
    </location>
</feature>
<keyword evidence="2" id="KW-0732">Signal</keyword>
<gene>
    <name evidence="4" type="ORF">DFQ08_10338</name>
</gene>
<evidence type="ECO:0000313" key="5">
    <source>
        <dbReference type="Proteomes" id="UP000253436"/>
    </source>
</evidence>
<protein>
    <submittedName>
        <fullName evidence="4">Peptidyl-prolyl cis-trans isomerase SurA</fullName>
    </submittedName>
</protein>
<dbReference type="AlphaFoldDB" id="A0A368ZGQ8"/>
<dbReference type="PANTHER" id="PTHR47245">
    <property type="entry name" value="PEPTIDYLPROLYL ISOMERASE"/>
    <property type="match status" value="1"/>
</dbReference>
<dbReference type="SUPFAM" id="SSF54534">
    <property type="entry name" value="FKBP-like"/>
    <property type="match status" value="2"/>
</dbReference>
<keyword evidence="1 4" id="KW-0413">Isomerase</keyword>
<dbReference type="Pfam" id="PF13145">
    <property type="entry name" value="Rotamase_2"/>
    <property type="match status" value="1"/>
</dbReference>